<dbReference type="SMART" id="SM00045">
    <property type="entry name" value="DAGKa"/>
    <property type="match status" value="1"/>
</dbReference>
<dbReference type="GO" id="GO:0008270">
    <property type="term" value="F:zinc ion binding"/>
    <property type="evidence" value="ECO:0007669"/>
    <property type="project" value="UniProtKB-KW"/>
</dbReference>
<keyword evidence="8" id="KW-0472">Membrane</keyword>
<dbReference type="Pfam" id="PF00609">
    <property type="entry name" value="DAGK_acc"/>
    <property type="match status" value="1"/>
</dbReference>
<dbReference type="EC" id="2.7.1.107" evidence="9"/>
<evidence type="ECO:0000256" key="9">
    <source>
        <dbReference type="RuleBase" id="RU361128"/>
    </source>
</evidence>
<keyword evidence="6 9" id="KW-0418">Kinase</keyword>
<reference evidence="12" key="1">
    <citation type="submission" date="2021-01" db="EMBL/GenBank/DDBJ databases">
        <authorList>
            <person name="Corre E."/>
            <person name="Pelletier E."/>
            <person name="Niang G."/>
            <person name="Scheremetjew M."/>
            <person name="Finn R."/>
            <person name="Kale V."/>
            <person name="Holt S."/>
            <person name="Cochrane G."/>
            <person name="Meng A."/>
            <person name="Brown T."/>
            <person name="Cohen L."/>
        </authorList>
    </citation>
    <scope>NUCLEOTIDE SEQUENCE</scope>
    <source>
        <strain evidence="12">CCMP722</strain>
    </source>
</reference>
<dbReference type="GO" id="GO:0016020">
    <property type="term" value="C:membrane"/>
    <property type="evidence" value="ECO:0007669"/>
    <property type="project" value="UniProtKB-SubCell"/>
</dbReference>
<keyword evidence="3 9" id="KW-0808">Transferase</keyword>
<dbReference type="SMART" id="SM00046">
    <property type="entry name" value="DAGKc"/>
    <property type="match status" value="1"/>
</dbReference>
<evidence type="ECO:0000256" key="8">
    <source>
        <dbReference type="ARBA" id="ARBA00023136"/>
    </source>
</evidence>
<evidence type="ECO:0000256" key="2">
    <source>
        <dbReference type="ARBA" id="ARBA00009280"/>
    </source>
</evidence>
<dbReference type="PROSITE" id="PS50146">
    <property type="entry name" value="DAGK"/>
    <property type="match status" value="1"/>
</dbReference>
<dbReference type="Pfam" id="PF00781">
    <property type="entry name" value="DAGK_cat"/>
    <property type="match status" value="1"/>
</dbReference>
<evidence type="ECO:0000256" key="6">
    <source>
        <dbReference type="ARBA" id="ARBA00022777"/>
    </source>
</evidence>
<comment type="catalytic activity">
    <reaction evidence="9">
        <text>a 1,2-diacyl-sn-glycerol + ATP = a 1,2-diacyl-sn-glycero-3-phosphate + ADP + H(+)</text>
        <dbReference type="Rhea" id="RHEA:10272"/>
        <dbReference type="ChEBI" id="CHEBI:15378"/>
        <dbReference type="ChEBI" id="CHEBI:17815"/>
        <dbReference type="ChEBI" id="CHEBI:30616"/>
        <dbReference type="ChEBI" id="CHEBI:58608"/>
        <dbReference type="ChEBI" id="CHEBI:456216"/>
        <dbReference type="EC" id="2.7.1.107"/>
    </reaction>
</comment>
<dbReference type="EMBL" id="HBFA01031549">
    <property type="protein sequence ID" value="CAD8682341.1"/>
    <property type="molecule type" value="Transcribed_RNA"/>
</dbReference>
<evidence type="ECO:0000256" key="5">
    <source>
        <dbReference type="ARBA" id="ARBA00022771"/>
    </source>
</evidence>
<dbReference type="Gene3D" id="2.60.200.40">
    <property type="match status" value="1"/>
</dbReference>
<dbReference type="InterPro" id="IPR037607">
    <property type="entry name" value="DGK"/>
</dbReference>
<evidence type="ECO:0000313" key="12">
    <source>
        <dbReference type="EMBL" id="CAD8682341.1"/>
    </source>
</evidence>
<comment type="subcellular location">
    <subcellularLocation>
        <location evidence="1">Membrane</location>
    </subcellularLocation>
</comment>
<evidence type="ECO:0000256" key="3">
    <source>
        <dbReference type="ARBA" id="ARBA00022679"/>
    </source>
</evidence>
<dbReference type="GO" id="GO:0007200">
    <property type="term" value="P:phospholipase C-activating G protein-coupled receptor signaling pathway"/>
    <property type="evidence" value="ECO:0007669"/>
    <property type="project" value="InterPro"/>
</dbReference>
<dbReference type="InterPro" id="IPR017438">
    <property type="entry name" value="ATP-NAD_kinase_N"/>
</dbReference>
<keyword evidence="5" id="KW-0862">Zinc</keyword>
<feature type="region of interest" description="Disordered" evidence="10">
    <location>
        <begin position="426"/>
        <end position="447"/>
    </location>
</feature>
<dbReference type="GO" id="GO:0005524">
    <property type="term" value="F:ATP binding"/>
    <property type="evidence" value="ECO:0007669"/>
    <property type="project" value="UniProtKB-KW"/>
</dbReference>
<dbReference type="InterPro" id="IPR000756">
    <property type="entry name" value="Diacylglycerol_kin_accessory"/>
</dbReference>
<name>A0A7S0RMR8_9CHLO</name>
<dbReference type="GO" id="GO:0004143">
    <property type="term" value="F:ATP-dependent diacylglycerol kinase activity"/>
    <property type="evidence" value="ECO:0007669"/>
    <property type="project" value="UniProtKB-EC"/>
</dbReference>
<dbReference type="InterPro" id="IPR016064">
    <property type="entry name" value="NAD/diacylglycerol_kinase_sf"/>
</dbReference>
<dbReference type="PANTHER" id="PTHR11255:SF54">
    <property type="entry name" value="DIACYLGLYCEROL KINASE THETA"/>
    <property type="match status" value="1"/>
</dbReference>
<dbReference type="SUPFAM" id="SSF111331">
    <property type="entry name" value="NAD kinase/diacylglycerol kinase-like"/>
    <property type="match status" value="1"/>
</dbReference>
<dbReference type="InterPro" id="IPR001206">
    <property type="entry name" value="Diacylglycerol_kinase_cat_dom"/>
</dbReference>
<evidence type="ECO:0000256" key="10">
    <source>
        <dbReference type="SAM" id="MobiDB-lite"/>
    </source>
</evidence>
<evidence type="ECO:0000256" key="7">
    <source>
        <dbReference type="ARBA" id="ARBA00022840"/>
    </source>
</evidence>
<dbReference type="PANTHER" id="PTHR11255">
    <property type="entry name" value="DIACYLGLYCEROL KINASE"/>
    <property type="match status" value="1"/>
</dbReference>
<keyword evidence="7 9" id="KW-0067">ATP-binding</keyword>
<accession>A0A7S0RMR8</accession>
<keyword evidence="5" id="KW-0479">Metal-binding</keyword>
<organism evidence="12">
    <name type="scientific">Pyramimonas obovata</name>
    <dbReference type="NCBI Taxonomy" id="1411642"/>
    <lineage>
        <taxon>Eukaryota</taxon>
        <taxon>Viridiplantae</taxon>
        <taxon>Chlorophyta</taxon>
        <taxon>Pyramimonadophyceae</taxon>
        <taxon>Pyramimonadales</taxon>
        <taxon>Pyramimonadaceae</taxon>
        <taxon>Pyramimonas</taxon>
        <taxon>Pyramimonas incertae sedis</taxon>
    </lineage>
</organism>
<dbReference type="AlphaFoldDB" id="A0A7S0RMR8"/>
<evidence type="ECO:0000259" key="11">
    <source>
        <dbReference type="PROSITE" id="PS50146"/>
    </source>
</evidence>
<feature type="domain" description="DAGKc" evidence="11">
    <location>
        <begin position="91"/>
        <end position="236"/>
    </location>
</feature>
<gene>
    <name evidence="12" type="ORF">POBO1169_LOCUS15880</name>
</gene>
<comment type="similarity">
    <text evidence="2 9">Belongs to the eukaryotic diacylglycerol kinase family.</text>
</comment>
<keyword evidence="4 9" id="KW-0547">Nucleotide-binding</keyword>
<dbReference type="Gene3D" id="3.40.50.10330">
    <property type="entry name" value="Probable inorganic polyphosphate/atp-NAD kinase, domain 1"/>
    <property type="match status" value="1"/>
</dbReference>
<proteinExistence type="inferred from homology"/>
<evidence type="ECO:0000256" key="4">
    <source>
        <dbReference type="ARBA" id="ARBA00022741"/>
    </source>
</evidence>
<evidence type="ECO:0000256" key="1">
    <source>
        <dbReference type="ARBA" id="ARBA00004370"/>
    </source>
</evidence>
<feature type="region of interest" description="Disordered" evidence="10">
    <location>
        <begin position="1"/>
        <end position="29"/>
    </location>
</feature>
<keyword evidence="5" id="KW-0863">Zinc-finger</keyword>
<sequence length="447" mass="49361">MTECGQTTGMHEDYGSASPTSPLNPRVYQDDESRGCCSWGLDHNSTWEEINVYAREQDEKRERTYRRDVQCCCRFPWLCGHNVPIAKRPPGPVPHVCFMVNLKSGVGRGADLCQTLKSVDDVTVIDLQKLCPTPDILRGQVLKVIQLHHRAQGIRIVAAGGDGTVSWVASLIEEACQKLNIDNVPMAVLPCGVGNEVSRCTGFGASYGGESLENFVVDVMTGRTAMLDTWTVTIEEESGRVEERIAVCFFSAGFDASIAHRFHQMRERSGSKPISNTLNKAWHVWYGIVEGMSFEKYVREDSMDLRVDSLWVKLPPRINTVQIMSLPSSADGNDFFGLGQASGPHELQNYSYPNFGDGLLEVVGTGGVAEVVAIRNRAAHSHRLAQGGRVELVLHKPTPVQMDGEPWMQEPCTVTMEARGKQPVVIGRGSTRGAGIRRQSWPEMEEA</sequence>
<protein>
    <recommendedName>
        <fullName evidence="9">Diacylglycerol kinase</fullName>
        <shortName evidence="9">DAG kinase</shortName>
        <ecNumber evidence="9">2.7.1.107</ecNumber>
    </recommendedName>
</protein>